<dbReference type="KEGG" id="ccro:CMC5_006570"/>
<evidence type="ECO:0000313" key="2">
    <source>
        <dbReference type="Proteomes" id="UP000067626"/>
    </source>
</evidence>
<dbReference type="EMBL" id="CP012159">
    <property type="protein sequence ID" value="AKT36541.1"/>
    <property type="molecule type" value="Genomic_DNA"/>
</dbReference>
<dbReference type="RefSeq" id="WP_050429046.1">
    <property type="nucleotide sequence ID" value="NZ_CP012159.1"/>
</dbReference>
<evidence type="ECO:0000313" key="1">
    <source>
        <dbReference type="EMBL" id="AKT36541.1"/>
    </source>
</evidence>
<accession>A0A0K1E6N3</accession>
<proteinExistence type="predicted"/>
<dbReference type="STRING" id="52.CMC5_006570"/>
<reference evidence="1 2" key="1">
    <citation type="submission" date="2015-07" db="EMBL/GenBank/DDBJ databases">
        <title>Genome analysis of myxobacterium Chondromyces crocatus Cm c5 reveals a high potential for natural compound synthesis and the genetic basis for the loss of fruiting body formation.</title>
        <authorList>
            <person name="Zaburannyi N."/>
            <person name="Bunk B."/>
            <person name="Maier J."/>
            <person name="Overmann J."/>
            <person name="Mueller R."/>
        </authorList>
    </citation>
    <scope>NUCLEOTIDE SEQUENCE [LARGE SCALE GENOMIC DNA]</scope>
    <source>
        <strain evidence="1 2">Cm c5</strain>
    </source>
</reference>
<name>A0A0K1E6N3_CHOCO</name>
<keyword evidence="2" id="KW-1185">Reference proteome</keyword>
<dbReference type="AlphaFoldDB" id="A0A0K1E6N3"/>
<gene>
    <name evidence="1" type="ORF">CMC5_006570</name>
</gene>
<sequence>MARVAYEGFTIALPPGWGEMVEDATFADTAELPPVAFGAEDGVGTFHVMVPLLEEEDVPPPEPAALEALVREWGERRGIVTPLSTHAGPHPQGAIAEGSFRVGNELVAVWFVSDGSSVVCASYVCGWDDREVERVERSQAAASLRLD</sequence>
<dbReference type="Proteomes" id="UP000067626">
    <property type="component" value="Chromosome"/>
</dbReference>
<dbReference type="OrthoDB" id="5512150at2"/>
<organism evidence="1 2">
    <name type="scientific">Chondromyces crocatus</name>
    <dbReference type="NCBI Taxonomy" id="52"/>
    <lineage>
        <taxon>Bacteria</taxon>
        <taxon>Pseudomonadati</taxon>
        <taxon>Myxococcota</taxon>
        <taxon>Polyangia</taxon>
        <taxon>Polyangiales</taxon>
        <taxon>Polyangiaceae</taxon>
        <taxon>Chondromyces</taxon>
    </lineage>
</organism>
<protein>
    <submittedName>
        <fullName evidence="1">Uncharacterized protein</fullName>
    </submittedName>
</protein>